<feature type="compositionally biased region" description="Low complexity" evidence="1">
    <location>
        <begin position="22"/>
        <end position="39"/>
    </location>
</feature>
<dbReference type="eggNOG" id="ENOG502T1SN">
    <property type="taxonomic scope" value="Eukaryota"/>
</dbReference>
<dbReference type="InterPro" id="IPR036047">
    <property type="entry name" value="F-box-like_dom_sf"/>
</dbReference>
<evidence type="ECO:0000313" key="3">
    <source>
        <dbReference type="EMBL" id="ESA11342.1"/>
    </source>
</evidence>
<sequence length="337" mass="38732">MSLTMTNPAIILPTKSIGTLLPTSPSNNQQKSPSSSSTMSFVTSSPEIFSKICEYLTPIDIFKLSRVCKQYRNFLCTPSSTTYQNIWRTSRMKFLTYPQLPPPQGMDEKNYIKILIYDKSCEFCGNSDPGSSRLYWEFRVRCCDKCLLKRTKTHEDLEKSAGIPVDVIDTLPCVWIRGGAFAVPVHRYYWIDNIKSTTKEYSLLKGKDRKNWLLKKKEQHKKYMAEVSQYYFEDQKQWNEIHTSGKGACEQDDRCYDAHMVPTLHNSPKDACNLWIVLELEQFPKPIAISASFPHSILLPRCRCFSFYPIMSTLDSQFEISSVSSSSLAVSDFLKDT</sequence>
<feature type="domain" description="F-box" evidence="2">
    <location>
        <begin position="38"/>
        <end position="86"/>
    </location>
</feature>
<dbReference type="Pfam" id="PF00646">
    <property type="entry name" value="F-box"/>
    <property type="match status" value="1"/>
</dbReference>
<dbReference type="InterPro" id="IPR001810">
    <property type="entry name" value="F-box_dom"/>
</dbReference>
<dbReference type="HOGENOM" id="CLU_071120_0_0_1"/>
<evidence type="ECO:0000256" key="1">
    <source>
        <dbReference type="SAM" id="MobiDB-lite"/>
    </source>
</evidence>
<dbReference type="SUPFAM" id="SSF81383">
    <property type="entry name" value="F-box domain"/>
    <property type="match status" value="1"/>
</dbReference>
<evidence type="ECO:0000259" key="2">
    <source>
        <dbReference type="PROSITE" id="PS50181"/>
    </source>
</evidence>
<gene>
    <name evidence="3" type="ORF">GLOINDRAFT_28393</name>
</gene>
<protein>
    <recommendedName>
        <fullName evidence="2">F-box domain-containing protein</fullName>
    </recommendedName>
</protein>
<dbReference type="VEuPathDB" id="FungiDB:RhiirFUN_009699"/>
<feature type="region of interest" description="Disordered" evidence="1">
    <location>
        <begin position="20"/>
        <end position="39"/>
    </location>
</feature>
<dbReference type="EMBL" id="KI286108">
    <property type="protein sequence ID" value="ESA11342.1"/>
    <property type="molecule type" value="Genomic_DNA"/>
</dbReference>
<proteinExistence type="predicted"/>
<name>U9TV91_RHIID</name>
<accession>U9TV91</accession>
<organism evidence="3">
    <name type="scientific">Rhizophagus irregularis (strain DAOM 181602 / DAOM 197198 / MUCL 43194)</name>
    <name type="common">Arbuscular mycorrhizal fungus</name>
    <name type="synonym">Glomus intraradices</name>
    <dbReference type="NCBI Taxonomy" id="747089"/>
    <lineage>
        <taxon>Eukaryota</taxon>
        <taxon>Fungi</taxon>
        <taxon>Fungi incertae sedis</taxon>
        <taxon>Mucoromycota</taxon>
        <taxon>Glomeromycotina</taxon>
        <taxon>Glomeromycetes</taxon>
        <taxon>Glomerales</taxon>
        <taxon>Glomeraceae</taxon>
        <taxon>Rhizophagus</taxon>
    </lineage>
</organism>
<reference evidence="3" key="1">
    <citation type="submission" date="2013-07" db="EMBL/GenBank/DDBJ databases">
        <title>The genome of an arbuscular mycorrhizal fungus provides insights into the evolution of the oldest plant symbiosis.</title>
        <authorList>
            <consortium name="DOE Joint Genome Institute"/>
            <person name="Tisserant E."/>
            <person name="Malbreil M."/>
            <person name="Kuo A."/>
            <person name="Kohler A."/>
            <person name="Symeonidi A."/>
            <person name="Balestrini R."/>
            <person name="Charron P."/>
            <person name="Duensing N."/>
            <person name="Frei-dit-Frey N."/>
            <person name="Gianinazzi-Pearson V."/>
            <person name="Gilbert B."/>
            <person name="Handa Y."/>
            <person name="Hijri M."/>
            <person name="Kaul R."/>
            <person name="Kawaguchi M."/>
            <person name="Krajinski F."/>
            <person name="Lammers P."/>
            <person name="Lapierre D."/>
            <person name="Masclaux F.G."/>
            <person name="Murat C."/>
            <person name="Morin E."/>
            <person name="Ndikumana S."/>
            <person name="Pagni M."/>
            <person name="Petitpierre D."/>
            <person name="Requena N."/>
            <person name="Rosikiewicz P."/>
            <person name="Riley R."/>
            <person name="Saito K."/>
            <person name="San Clemente H."/>
            <person name="Shapiro H."/>
            <person name="van Tuinen D."/>
            <person name="Becard G."/>
            <person name="Bonfante P."/>
            <person name="Paszkowski U."/>
            <person name="Shachar-Hill Y."/>
            <person name="Young J.P."/>
            <person name="Sanders I.R."/>
            <person name="Henrissat B."/>
            <person name="Rensing S.A."/>
            <person name="Grigoriev I.V."/>
            <person name="Corradi N."/>
            <person name="Roux C."/>
            <person name="Martin F."/>
        </authorList>
    </citation>
    <scope>NUCLEOTIDE SEQUENCE</scope>
    <source>
        <strain evidence="3">DAOM 197198</strain>
    </source>
</reference>
<dbReference type="PROSITE" id="PS50181">
    <property type="entry name" value="FBOX"/>
    <property type="match status" value="1"/>
</dbReference>
<dbReference type="CDD" id="cd09917">
    <property type="entry name" value="F-box_SF"/>
    <property type="match status" value="1"/>
</dbReference>
<dbReference type="AlphaFoldDB" id="U9TV91"/>